<organism evidence="2 3">
    <name type="scientific">Pleurodeles waltl</name>
    <name type="common">Iberian ribbed newt</name>
    <dbReference type="NCBI Taxonomy" id="8319"/>
    <lineage>
        <taxon>Eukaryota</taxon>
        <taxon>Metazoa</taxon>
        <taxon>Chordata</taxon>
        <taxon>Craniata</taxon>
        <taxon>Vertebrata</taxon>
        <taxon>Euteleostomi</taxon>
        <taxon>Amphibia</taxon>
        <taxon>Batrachia</taxon>
        <taxon>Caudata</taxon>
        <taxon>Salamandroidea</taxon>
        <taxon>Salamandridae</taxon>
        <taxon>Pleurodelinae</taxon>
        <taxon>Pleurodeles</taxon>
    </lineage>
</organism>
<gene>
    <name evidence="2" type="ORF">NDU88_003624</name>
</gene>
<evidence type="ECO:0000256" key="1">
    <source>
        <dbReference type="SAM" id="MobiDB-lite"/>
    </source>
</evidence>
<name>A0AAV7SGG6_PLEWA</name>
<proteinExistence type="predicted"/>
<feature type="region of interest" description="Disordered" evidence="1">
    <location>
        <begin position="1"/>
        <end position="31"/>
    </location>
</feature>
<evidence type="ECO:0000313" key="3">
    <source>
        <dbReference type="Proteomes" id="UP001066276"/>
    </source>
</evidence>
<protein>
    <submittedName>
        <fullName evidence="2">Uncharacterized protein</fullName>
    </submittedName>
</protein>
<dbReference type="AlphaFoldDB" id="A0AAV7SGG6"/>
<evidence type="ECO:0000313" key="2">
    <source>
        <dbReference type="EMBL" id="KAJ1163161.1"/>
    </source>
</evidence>
<reference evidence="2" key="1">
    <citation type="journal article" date="2022" name="bioRxiv">
        <title>Sequencing and chromosome-scale assembly of the giantPleurodeles waltlgenome.</title>
        <authorList>
            <person name="Brown T."/>
            <person name="Elewa A."/>
            <person name="Iarovenko S."/>
            <person name="Subramanian E."/>
            <person name="Araus A.J."/>
            <person name="Petzold A."/>
            <person name="Susuki M."/>
            <person name="Suzuki K.-i.T."/>
            <person name="Hayashi T."/>
            <person name="Toyoda A."/>
            <person name="Oliveira C."/>
            <person name="Osipova E."/>
            <person name="Leigh N.D."/>
            <person name="Simon A."/>
            <person name="Yun M.H."/>
        </authorList>
    </citation>
    <scope>NUCLEOTIDE SEQUENCE</scope>
    <source>
        <strain evidence="2">20211129_DDA</strain>
        <tissue evidence="2">Liver</tissue>
    </source>
</reference>
<keyword evidence="3" id="KW-1185">Reference proteome</keyword>
<dbReference type="Proteomes" id="UP001066276">
    <property type="component" value="Chromosome 4_2"/>
</dbReference>
<sequence>MNALRQRRKSAIERSSRRAATQRFKPGAETKKVGPHYITIDTYTEDPPCAVFSRRLESGASCTSTAWCEKCRALAAVWRGGMHGFQVSERAGWHRPTLQNGYVTLPARD</sequence>
<dbReference type="EMBL" id="JANPWB010000008">
    <property type="protein sequence ID" value="KAJ1163161.1"/>
    <property type="molecule type" value="Genomic_DNA"/>
</dbReference>
<comment type="caution">
    <text evidence="2">The sequence shown here is derived from an EMBL/GenBank/DDBJ whole genome shotgun (WGS) entry which is preliminary data.</text>
</comment>
<accession>A0AAV7SGG6</accession>